<keyword evidence="2" id="KW-1185">Reference proteome</keyword>
<proteinExistence type="predicted"/>
<sequence length="153" mass="15801">MTPDLPAGSTIALIGADGTGKTALAGALAQRLRQQGIAVVDGPSIPMALPRACAFTLLMGLDLPVADTEALQRQEQADALLRAALAAARLPFAVVHGRGPERLASALRALGLGGAEPPRRAAAWSCDKCSDPACEHRLFTDLLRRRAAAGTDS</sequence>
<protein>
    <recommendedName>
        <fullName evidence="3">AAA+ ATPase domain-containing protein</fullName>
    </recommendedName>
</protein>
<dbReference type="Gene3D" id="3.40.50.300">
    <property type="entry name" value="P-loop containing nucleotide triphosphate hydrolases"/>
    <property type="match status" value="1"/>
</dbReference>
<dbReference type="SUPFAM" id="SSF52540">
    <property type="entry name" value="P-loop containing nucleoside triphosphate hydrolases"/>
    <property type="match status" value="1"/>
</dbReference>
<evidence type="ECO:0000313" key="1">
    <source>
        <dbReference type="EMBL" id="MDO1532982.1"/>
    </source>
</evidence>
<accession>A0ABT8S412</accession>
<reference evidence="1" key="1">
    <citation type="submission" date="2023-06" db="EMBL/GenBank/DDBJ databases">
        <authorList>
            <person name="Jiang Y."/>
            <person name="Liu Q."/>
        </authorList>
    </citation>
    <scope>NUCLEOTIDE SEQUENCE</scope>
    <source>
        <strain evidence="1">CGMCC 1.12090</strain>
    </source>
</reference>
<gene>
    <name evidence="1" type="ORF">Q2T77_11845</name>
</gene>
<evidence type="ECO:0008006" key="3">
    <source>
        <dbReference type="Google" id="ProtNLM"/>
    </source>
</evidence>
<dbReference type="EMBL" id="JAUKVY010000007">
    <property type="protein sequence ID" value="MDO1532982.1"/>
    <property type="molecule type" value="Genomic_DNA"/>
</dbReference>
<dbReference type="Proteomes" id="UP001169027">
    <property type="component" value="Unassembled WGS sequence"/>
</dbReference>
<comment type="caution">
    <text evidence="1">The sequence shown here is derived from an EMBL/GenBank/DDBJ whole genome shotgun (WGS) entry which is preliminary data.</text>
</comment>
<dbReference type="InterPro" id="IPR027417">
    <property type="entry name" value="P-loop_NTPase"/>
</dbReference>
<evidence type="ECO:0000313" key="2">
    <source>
        <dbReference type="Proteomes" id="UP001169027"/>
    </source>
</evidence>
<name>A0ABT8S412_9BURK</name>
<dbReference type="RefSeq" id="WP_301808498.1">
    <property type="nucleotide sequence ID" value="NZ_JAUJZH010000007.1"/>
</dbReference>
<organism evidence="1 2">
    <name type="scientific">Variovorax ginsengisoli</name>
    <dbReference type="NCBI Taxonomy" id="363844"/>
    <lineage>
        <taxon>Bacteria</taxon>
        <taxon>Pseudomonadati</taxon>
        <taxon>Pseudomonadota</taxon>
        <taxon>Betaproteobacteria</taxon>
        <taxon>Burkholderiales</taxon>
        <taxon>Comamonadaceae</taxon>
        <taxon>Variovorax</taxon>
    </lineage>
</organism>